<protein>
    <submittedName>
        <fullName evidence="1">Uncharacterized protein</fullName>
    </submittedName>
</protein>
<evidence type="ECO:0000313" key="2">
    <source>
        <dbReference type="Proteomes" id="UP001501231"/>
    </source>
</evidence>
<name>A0ABN3JI67_9ACTN</name>
<keyword evidence="2" id="KW-1185">Reference proteome</keyword>
<dbReference type="RefSeq" id="WP_344592181.1">
    <property type="nucleotide sequence ID" value="NZ_BAAARW010000020.1"/>
</dbReference>
<sequence length="325" mass="35665">MALRVGITDAAARQAAAGLGGTPVQARAFLEKQVRGAAGRVVTSDQLPAPHKGKRSKSDRFLLIDGMLILPLAMDRRDPGGFTATACVFLDAYLRANGRGKGHIDPLTLTGAELMEQVRLTEHAVIRYRQRAGGPHAGRDQMRQVLGRDARAVRRRPRWTNSSNTADFFLLAGGIDGEEEFCLPISRQGGSGKPLVAMTCLHRSMPLFELSSAELAGRVAFTKDVMEAFDRLFPGEGTAAARFTRVIALHGRLEWRPPRGHTGHQGARFYVVAGQVFIPVAWKKNSKVPLLALGVESIRLPLLKRLTAWLRRRFSPRVTAPPRSR</sequence>
<dbReference type="Proteomes" id="UP001501231">
    <property type="component" value="Unassembled WGS sequence"/>
</dbReference>
<organism evidence="1 2">
    <name type="scientific">Actinomadura vinacea</name>
    <dbReference type="NCBI Taxonomy" id="115336"/>
    <lineage>
        <taxon>Bacteria</taxon>
        <taxon>Bacillati</taxon>
        <taxon>Actinomycetota</taxon>
        <taxon>Actinomycetes</taxon>
        <taxon>Streptosporangiales</taxon>
        <taxon>Thermomonosporaceae</taxon>
        <taxon>Actinomadura</taxon>
    </lineage>
</organism>
<accession>A0ABN3JI67</accession>
<evidence type="ECO:0000313" key="1">
    <source>
        <dbReference type="EMBL" id="GAA2431122.1"/>
    </source>
</evidence>
<gene>
    <name evidence="1" type="ORF">GCM10010191_51040</name>
</gene>
<reference evidence="1 2" key="1">
    <citation type="journal article" date="2019" name="Int. J. Syst. Evol. Microbiol.">
        <title>The Global Catalogue of Microorganisms (GCM) 10K type strain sequencing project: providing services to taxonomists for standard genome sequencing and annotation.</title>
        <authorList>
            <consortium name="The Broad Institute Genomics Platform"/>
            <consortium name="The Broad Institute Genome Sequencing Center for Infectious Disease"/>
            <person name="Wu L."/>
            <person name="Ma J."/>
        </authorList>
    </citation>
    <scope>NUCLEOTIDE SEQUENCE [LARGE SCALE GENOMIC DNA]</scope>
    <source>
        <strain evidence="1 2">JCM 3325</strain>
    </source>
</reference>
<proteinExistence type="predicted"/>
<comment type="caution">
    <text evidence="1">The sequence shown here is derived from an EMBL/GenBank/DDBJ whole genome shotgun (WGS) entry which is preliminary data.</text>
</comment>
<dbReference type="EMBL" id="BAAARW010000020">
    <property type="protein sequence ID" value="GAA2431122.1"/>
    <property type="molecule type" value="Genomic_DNA"/>
</dbReference>